<reference evidence="1 2" key="1">
    <citation type="journal article" date="2018" name="Sci. Rep.">
        <title>Rhizobium tumorigenes sp. nov., a novel plant tumorigenic bacterium isolated from cane gall tumors on thornless blackberry.</title>
        <authorList>
            <person name="Kuzmanovi N."/>
            <person name="Smalla K."/>
            <person name="Gronow S."/>
            <person name="PuBawska J."/>
        </authorList>
    </citation>
    <scope>NUCLEOTIDE SEQUENCE [LARGE SCALE GENOMIC DNA]</scope>
    <source>
        <strain evidence="1 2">1078</strain>
    </source>
</reference>
<evidence type="ECO:0000313" key="2">
    <source>
        <dbReference type="Proteomes" id="UP000249499"/>
    </source>
</evidence>
<dbReference type="PIRSF" id="PIRSF028744">
    <property type="entry name" value="Addict_mod_HI1419"/>
    <property type="match status" value="1"/>
</dbReference>
<dbReference type="NCBIfam" id="TIGR02683">
    <property type="entry name" value="upstrm_HI1419"/>
    <property type="match status" value="1"/>
</dbReference>
<evidence type="ECO:0000313" key="1">
    <source>
        <dbReference type="EMBL" id="WFR96324.1"/>
    </source>
</evidence>
<sequence length="100" mass="11238">MIEIRETEVYAGWFSRLRDERAKARINARIFRLANGNAGGHKSLGNSVLALRIDYGPGYRVYYTMLESVVVLLLCGGDKSSQVDDITKARTLAEAARKFR</sequence>
<accession>A0AAF1KWA9</accession>
<dbReference type="InterPro" id="IPR014056">
    <property type="entry name" value="TypeIITA-like_toxin_pred"/>
</dbReference>
<proteinExistence type="predicted"/>
<dbReference type="Proteomes" id="UP000249499">
    <property type="component" value="Chromosome"/>
</dbReference>
<name>A0AAF1KWA9_9HYPH</name>
<dbReference type="EMBL" id="CP117255">
    <property type="protein sequence ID" value="WFR96324.1"/>
    <property type="molecule type" value="Genomic_DNA"/>
</dbReference>
<keyword evidence="2" id="KW-1185">Reference proteome</keyword>
<dbReference type="PANTHER" id="PTHR41791:SF1">
    <property type="entry name" value="SSL7039 PROTEIN"/>
    <property type="match status" value="1"/>
</dbReference>
<dbReference type="PANTHER" id="PTHR41791">
    <property type="entry name" value="SSL7039 PROTEIN"/>
    <property type="match status" value="1"/>
</dbReference>
<reference evidence="2" key="2">
    <citation type="journal article" date="2023" name="MicrobiologyOpen">
        <title>Genomics of the tumorigenes clade of the family Rhizobiaceae and description of Rhizobium rhododendri sp. nov.</title>
        <authorList>
            <person name="Kuzmanovic N."/>
            <person name="diCenzo G.C."/>
            <person name="Bunk B."/>
            <person name="Sproeer C."/>
            <person name="Fruehling A."/>
            <person name="Neumann-Schaal M."/>
            <person name="Overmann J."/>
            <person name="Smalla K."/>
        </authorList>
    </citation>
    <scope>NUCLEOTIDE SEQUENCE [LARGE SCALE GENOMIC DNA]</scope>
    <source>
        <strain evidence="2">1078</strain>
    </source>
</reference>
<protein>
    <submittedName>
        <fullName evidence="1">Type II toxin-antitoxin system RelE/ParE family toxin</fullName>
    </submittedName>
</protein>
<dbReference type="RefSeq" id="WP_111220785.1">
    <property type="nucleotide sequence ID" value="NZ_CP117255.1"/>
</dbReference>
<organism evidence="1 2">
    <name type="scientific">Rhizobium tumorigenes</name>
    <dbReference type="NCBI Taxonomy" id="2041385"/>
    <lineage>
        <taxon>Bacteria</taxon>
        <taxon>Pseudomonadati</taxon>
        <taxon>Pseudomonadota</taxon>
        <taxon>Alphaproteobacteria</taxon>
        <taxon>Hyphomicrobiales</taxon>
        <taxon>Rhizobiaceae</taxon>
        <taxon>Rhizobium/Agrobacterium group</taxon>
        <taxon>Rhizobium</taxon>
    </lineage>
</organism>
<gene>
    <name evidence="1" type="ORF">PR017_04095</name>
</gene>
<dbReference type="AlphaFoldDB" id="A0AAF1KWA9"/>
<dbReference type="KEGG" id="rtu:PR017_04095"/>